<dbReference type="Proteomes" id="UP000199072">
    <property type="component" value="Unassembled WGS sequence"/>
</dbReference>
<evidence type="ECO:0000313" key="1">
    <source>
        <dbReference type="EMBL" id="SDE43348.1"/>
    </source>
</evidence>
<protein>
    <submittedName>
        <fullName evidence="1">Uncharacterized protein</fullName>
    </submittedName>
</protein>
<dbReference type="AlphaFoldDB" id="A0A1G7CVJ6"/>
<dbReference type="RefSeq" id="WP_091150030.1">
    <property type="nucleotide sequence ID" value="NZ_FNAI01000006.1"/>
</dbReference>
<gene>
    <name evidence="1" type="ORF">SAMN05216464_106119</name>
</gene>
<organism evidence="1 2">
    <name type="scientific">Mucilaginibacter pineti</name>
    <dbReference type="NCBI Taxonomy" id="1391627"/>
    <lineage>
        <taxon>Bacteria</taxon>
        <taxon>Pseudomonadati</taxon>
        <taxon>Bacteroidota</taxon>
        <taxon>Sphingobacteriia</taxon>
        <taxon>Sphingobacteriales</taxon>
        <taxon>Sphingobacteriaceae</taxon>
        <taxon>Mucilaginibacter</taxon>
    </lineage>
</organism>
<reference evidence="1 2" key="1">
    <citation type="submission" date="2016-10" db="EMBL/GenBank/DDBJ databases">
        <authorList>
            <person name="de Groot N.N."/>
        </authorList>
    </citation>
    <scope>NUCLEOTIDE SEQUENCE [LARGE SCALE GENOMIC DNA]</scope>
    <source>
        <strain evidence="1 2">47C3B</strain>
    </source>
</reference>
<sequence length="103" mass="11845">MHLLNETASAINQKKESAILELTAAPFLLGNYTVIFYFTNDEHYIGTVEFNRKNGKMVKGTFQVYIDNEEVYAALYSTNMVKLIDKPYPEFLNMLKILTLAKK</sequence>
<name>A0A1G7CVJ6_9SPHI</name>
<proteinExistence type="predicted"/>
<dbReference type="EMBL" id="FNAI01000006">
    <property type="protein sequence ID" value="SDE43348.1"/>
    <property type="molecule type" value="Genomic_DNA"/>
</dbReference>
<dbReference type="STRING" id="1391627.SAMN05216464_106119"/>
<keyword evidence="2" id="KW-1185">Reference proteome</keyword>
<accession>A0A1G7CVJ6</accession>
<evidence type="ECO:0000313" key="2">
    <source>
        <dbReference type="Proteomes" id="UP000199072"/>
    </source>
</evidence>